<reference evidence="2 3" key="1">
    <citation type="journal article" date="2015" name="Genome Announc.">
        <title>Draft Genome Sequences of Marine Isolates of Thalassomonas viridans and Thalassomonas actiniarum.</title>
        <authorList>
            <person name="Olonade I."/>
            <person name="van Zyl L.J."/>
            <person name="Trindade M."/>
        </authorList>
    </citation>
    <scope>NUCLEOTIDE SEQUENCE [LARGE SCALE GENOMIC DNA]</scope>
    <source>
        <strain evidence="2 3">XOM25</strain>
    </source>
</reference>
<keyword evidence="1" id="KW-0862">Zinc</keyword>
<dbReference type="Proteomes" id="UP000032352">
    <property type="component" value="Chromosome"/>
</dbReference>
<evidence type="ECO:0000256" key="1">
    <source>
        <dbReference type="PIRSR" id="PIRSR607822-1"/>
    </source>
</evidence>
<dbReference type="PRINTS" id="PR01950">
    <property type="entry name" value="LANCSUPER"/>
</dbReference>
<dbReference type="SUPFAM" id="SSF158745">
    <property type="entry name" value="LanC-like"/>
    <property type="match status" value="1"/>
</dbReference>
<dbReference type="Gene3D" id="1.50.10.20">
    <property type="match status" value="1"/>
</dbReference>
<dbReference type="GO" id="GO:0005886">
    <property type="term" value="C:plasma membrane"/>
    <property type="evidence" value="ECO:0007669"/>
    <property type="project" value="TreeGrafter"/>
</dbReference>
<dbReference type="EMBL" id="CP059733">
    <property type="protein sequence ID" value="WDE04424.1"/>
    <property type="molecule type" value="Genomic_DNA"/>
</dbReference>
<dbReference type="GO" id="GO:0046872">
    <property type="term" value="F:metal ion binding"/>
    <property type="evidence" value="ECO:0007669"/>
    <property type="project" value="UniProtKB-KW"/>
</dbReference>
<evidence type="ECO:0000313" key="2">
    <source>
        <dbReference type="EMBL" id="WDE04424.1"/>
    </source>
</evidence>
<dbReference type="InterPro" id="IPR007822">
    <property type="entry name" value="LANC-like"/>
</dbReference>
<keyword evidence="1" id="KW-0479">Metal-binding</keyword>
<accession>A0AAF0C912</accession>
<dbReference type="Pfam" id="PF05147">
    <property type="entry name" value="LANC_like"/>
    <property type="match status" value="1"/>
</dbReference>
<sequence>MKWQKIVKDEQQAQCKSALEAILQELTGKSLADRDLSLFGGLGGEVVFLWELGQAYPEMAKQDEVDERLDNIQTFLPGLSHQPAFSGGLSGLGWLFEFLLQQDEYDGEINAELELLLQQGLSADWQGEYEFISGLLGYITFIQRRARGTKDTSLLRQALQLLLQHSTLTPDGYAWATSVDSVYSFNKKHPEFNLGLAHGVPGVIAVLTSVCRHHPALRAEYEPVLASCCHWLMSQTRGESESGSCYAYSACTNGHSRLGWCYGDLSNALILGRAGKLLNDEAVFQFSRQLMLATSKRLYDDSGVLDAGICHGSAGISLMYQQAAVLFDAPELVSVARYWLEHTLARFARDGLNGFDKYSGADEAYHPEPGLLEGYTGIGLCLLSALGHSSDWSECLLLQ</sequence>
<dbReference type="PANTHER" id="PTHR12736:SF7">
    <property type="entry name" value="LANC-LIKE PROTEIN 3"/>
    <property type="match status" value="1"/>
</dbReference>
<evidence type="ECO:0000313" key="3">
    <source>
        <dbReference type="Proteomes" id="UP000032352"/>
    </source>
</evidence>
<evidence type="ECO:0008006" key="4">
    <source>
        <dbReference type="Google" id="ProtNLM"/>
    </source>
</evidence>
<dbReference type="KEGG" id="tvd:SG34_024280"/>
<dbReference type="GO" id="GO:0031179">
    <property type="term" value="P:peptide modification"/>
    <property type="evidence" value="ECO:0007669"/>
    <property type="project" value="InterPro"/>
</dbReference>
<feature type="binding site" evidence="1">
    <location>
        <position position="310"/>
    </location>
    <ligand>
        <name>Zn(2+)</name>
        <dbReference type="ChEBI" id="CHEBI:29105"/>
    </ligand>
</feature>
<dbReference type="RefSeq" id="WP_044842000.1">
    <property type="nucleotide sequence ID" value="NZ_CP059733.1"/>
</dbReference>
<feature type="binding site" evidence="1">
    <location>
        <position position="261"/>
    </location>
    <ligand>
        <name>Zn(2+)</name>
        <dbReference type="ChEBI" id="CHEBI:29105"/>
    </ligand>
</feature>
<dbReference type="AlphaFoldDB" id="A0AAF0C912"/>
<name>A0AAF0C912_9GAMM</name>
<reference evidence="2 3" key="2">
    <citation type="journal article" date="2022" name="Mar. Drugs">
        <title>Bioassay-Guided Fractionation Leads to the Detection of Cholic Acid Generated by the Rare Thalassomonas sp.</title>
        <authorList>
            <person name="Pheiffer F."/>
            <person name="Schneider Y.K."/>
            <person name="Hansen E.H."/>
            <person name="Andersen J.H."/>
            <person name="Isaksson J."/>
            <person name="Busche T."/>
            <person name="R C."/>
            <person name="Kalinowski J."/>
            <person name="Zyl L.V."/>
            <person name="Trindade M."/>
        </authorList>
    </citation>
    <scope>NUCLEOTIDE SEQUENCE [LARGE SCALE GENOMIC DNA]</scope>
    <source>
        <strain evidence="2 3">XOM25</strain>
    </source>
</reference>
<gene>
    <name evidence="2" type="ORF">SG34_024280</name>
</gene>
<proteinExistence type="predicted"/>
<dbReference type="PRINTS" id="PR01955">
    <property type="entry name" value="LANCFRANKIA"/>
</dbReference>
<protein>
    <recommendedName>
        <fullName evidence="4">Lantibiotic biosynthesis protein</fullName>
    </recommendedName>
</protein>
<feature type="binding site" evidence="1">
    <location>
        <position position="311"/>
    </location>
    <ligand>
        <name>Zn(2+)</name>
        <dbReference type="ChEBI" id="CHEBI:29105"/>
    </ligand>
</feature>
<organism evidence="2 3">
    <name type="scientific">Thalassomonas viridans</name>
    <dbReference type="NCBI Taxonomy" id="137584"/>
    <lineage>
        <taxon>Bacteria</taxon>
        <taxon>Pseudomonadati</taxon>
        <taxon>Pseudomonadota</taxon>
        <taxon>Gammaproteobacteria</taxon>
        <taxon>Alteromonadales</taxon>
        <taxon>Colwelliaceae</taxon>
        <taxon>Thalassomonas</taxon>
    </lineage>
</organism>
<keyword evidence="3" id="KW-1185">Reference proteome</keyword>
<dbReference type="PANTHER" id="PTHR12736">
    <property type="entry name" value="LANC-LIKE PROTEIN"/>
    <property type="match status" value="1"/>
</dbReference>
<dbReference type="SMART" id="SM01260">
    <property type="entry name" value="LANC_like"/>
    <property type="match status" value="1"/>
</dbReference>